<comment type="caution">
    <text evidence="2">The sequence shown here is derived from an EMBL/GenBank/DDBJ whole genome shotgun (WGS) entry which is preliminary data.</text>
</comment>
<sequence length="267" mass="29699">MRFLVCLAAALPLALGAELSTVVQNLHPSKRAPRAGQSTCDGELILHLDFRKDAPAFELSARLRRDSPIPQETTFWSGPGVSITLNMGRPGKLKGKLKLVLVKPQHHNVPDNLQTMQIPVQSIYMTCSDGNNFYRLKVLGQTTLKPGKLVRSSQNRYYELETIDIARVPLEQSRCTDVQRVTGTLSISDKWWAGTSNEVHIRVGNQDVLVAKGFSRDNKLPFEVKDLDRTTLKDLSRILVLLRGDSDDAALIEGITTPSLSLYLLLQ</sequence>
<name>A0A0B2WMX1_METAS</name>
<dbReference type="Proteomes" id="UP000030816">
    <property type="component" value="Unassembled WGS sequence"/>
</dbReference>
<proteinExistence type="predicted"/>
<dbReference type="HOGENOM" id="CLU_1042363_0_0_1"/>
<keyword evidence="3" id="KW-1185">Reference proteome</keyword>
<feature type="chain" id="PRO_5002078357" evidence="1">
    <location>
        <begin position="17"/>
        <end position="267"/>
    </location>
</feature>
<dbReference type="RefSeq" id="XP_040675426.1">
    <property type="nucleotide sequence ID" value="XM_040826587.1"/>
</dbReference>
<gene>
    <name evidence="2" type="ORF">MAM_07789</name>
</gene>
<keyword evidence="1" id="KW-0732">Signal</keyword>
<feature type="signal peptide" evidence="1">
    <location>
        <begin position="1"/>
        <end position="16"/>
    </location>
</feature>
<evidence type="ECO:0000256" key="1">
    <source>
        <dbReference type="SAM" id="SignalP"/>
    </source>
</evidence>
<dbReference type="EMBL" id="AZHE01000036">
    <property type="protein sequence ID" value="KHN94360.1"/>
    <property type="molecule type" value="Genomic_DNA"/>
</dbReference>
<dbReference type="AlphaFoldDB" id="A0A0B2WMX1"/>
<reference evidence="2 3" key="1">
    <citation type="journal article" date="2014" name="Proc. Natl. Acad. Sci. U.S.A.">
        <title>Trajectory and genomic determinants of fungal-pathogen speciation and host adaptation.</title>
        <authorList>
            <person name="Hu X."/>
            <person name="Xiao G."/>
            <person name="Zheng P."/>
            <person name="Shang Y."/>
            <person name="Su Y."/>
            <person name="Zhang X."/>
            <person name="Liu X."/>
            <person name="Zhan S."/>
            <person name="St Leger R.J."/>
            <person name="Wang C."/>
        </authorList>
    </citation>
    <scope>NUCLEOTIDE SEQUENCE [LARGE SCALE GENOMIC DNA]</scope>
    <source>
        <strain evidence="2 3">ARSEF 1941</strain>
    </source>
</reference>
<accession>A0A0B2WMX1</accession>
<evidence type="ECO:0000313" key="3">
    <source>
        <dbReference type="Proteomes" id="UP000030816"/>
    </source>
</evidence>
<organism evidence="2 3">
    <name type="scientific">Metarhizium album (strain ARSEF 1941)</name>
    <dbReference type="NCBI Taxonomy" id="1081103"/>
    <lineage>
        <taxon>Eukaryota</taxon>
        <taxon>Fungi</taxon>
        <taxon>Dikarya</taxon>
        <taxon>Ascomycota</taxon>
        <taxon>Pezizomycotina</taxon>
        <taxon>Sordariomycetes</taxon>
        <taxon>Hypocreomycetidae</taxon>
        <taxon>Hypocreales</taxon>
        <taxon>Clavicipitaceae</taxon>
        <taxon>Metarhizium</taxon>
    </lineage>
</organism>
<dbReference type="GeneID" id="63742244"/>
<evidence type="ECO:0000313" key="2">
    <source>
        <dbReference type="EMBL" id="KHN94360.1"/>
    </source>
</evidence>
<protein>
    <submittedName>
        <fullName evidence="2">Uncharacterized protein</fullName>
    </submittedName>
</protein>